<feature type="compositionally biased region" description="Basic residues" evidence="1">
    <location>
        <begin position="51"/>
        <end position="65"/>
    </location>
</feature>
<organism evidence="2 3">
    <name type="scientific">Reticulomyxa filosa</name>
    <dbReference type="NCBI Taxonomy" id="46433"/>
    <lineage>
        <taxon>Eukaryota</taxon>
        <taxon>Sar</taxon>
        <taxon>Rhizaria</taxon>
        <taxon>Retaria</taxon>
        <taxon>Foraminifera</taxon>
        <taxon>Monothalamids</taxon>
        <taxon>Reticulomyxidae</taxon>
        <taxon>Reticulomyxa</taxon>
    </lineage>
</organism>
<comment type="caution">
    <text evidence="2">The sequence shown here is derived from an EMBL/GenBank/DDBJ whole genome shotgun (WGS) entry which is preliminary data.</text>
</comment>
<keyword evidence="3" id="KW-1185">Reference proteome</keyword>
<reference evidence="2 3" key="1">
    <citation type="journal article" date="2013" name="Curr. Biol.">
        <title>The Genome of the Foraminiferan Reticulomyxa filosa.</title>
        <authorList>
            <person name="Glockner G."/>
            <person name="Hulsmann N."/>
            <person name="Schleicher M."/>
            <person name="Noegel A.A."/>
            <person name="Eichinger L."/>
            <person name="Gallinger C."/>
            <person name="Pawlowski J."/>
            <person name="Sierra R."/>
            <person name="Euteneuer U."/>
            <person name="Pillet L."/>
            <person name="Moustafa A."/>
            <person name="Platzer M."/>
            <person name="Groth M."/>
            <person name="Szafranski K."/>
            <person name="Schliwa M."/>
        </authorList>
    </citation>
    <scope>NUCLEOTIDE SEQUENCE [LARGE SCALE GENOMIC DNA]</scope>
</reference>
<dbReference type="Proteomes" id="UP000023152">
    <property type="component" value="Unassembled WGS sequence"/>
</dbReference>
<proteinExistence type="predicted"/>
<dbReference type="AlphaFoldDB" id="X6LK81"/>
<feature type="region of interest" description="Disordered" evidence="1">
    <location>
        <begin position="1"/>
        <end position="90"/>
    </location>
</feature>
<evidence type="ECO:0000256" key="1">
    <source>
        <dbReference type="SAM" id="MobiDB-lite"/>
    </source>
</evidence>
<gene>
    <name evidence="2" type="ORF">RFI_36305</name>
</gene>
<name>X6LK81_RETFI</name>
<feature type="non-terminal residue" evidence="2">
    <location>
        <position position="1"/>
    </location>
</feature>
<feature type="non-terminal residue" evidence="2">
    <location>
        <position position="174"/>
    </location>
</feature>
<evidence type="ECO:0000313" key="2">
    <source>
        <dbReference type="EMBL" id="ETO01135.1"/>
    </source>
</evidence>
<accession>X6LK81</accession>
<dbReference type="EMBL" id="ASPP01039090">
    <property type="protein sequence ID" value="ETO01135.1"/>
    <property type="molecule type" value="Genomic_DNA"/>
</dbReference>
<protein>
    <submittedName>
        <fullName evidence="2">Uncharacterized protein</fullName>
    </submittedName>
</protein>
<feature type="compositionally biased region" description="Polar residues" evidence="1">
    <location>
        <begin position="66"/>
        <end position="85"/>
    </location>
</feature>
<evidence type="ECO:0000313" key="3">
    <source>
        <dbReference type="Proteomes" id="UP000023152"/>
    </source>
</evidence>
<sequence length="174" mass="19810">DKRAGYISSSSNEDSVSLMRKGRARKKSDSSKKSKNKWPPLTATTTPAQKSPKKTRKALIKKKSLSKTTPQALQGNTSDSDSNMSIPGDNRKSFIVSRKIASTDSELWHSHQRLENQKQSRQYYRVHAQLARNMSIHNFKSNFGINQPLYIEVRQQEEHDVVTSVFDTLEKAEM</sequence>